<evidence type="ECO:0000313" key="2">
    <source>
        <dbReference type="EMBL" id="KEK24563.1"/>
    </source>
</evidence>
<dbReference type="Proteomes" id="UP000027778">
    <property type="component" value="Unassembled WGS sequence"/>
</dbReference>
<evidence type="ECO:0000313" key="3">
    <source>
        <dbReference type="Proteomes" id="UP000027778"/>
    </source>
</evidence>
<reference evidence="2 3" key="1">
    <citation type="submission" date="2014-06" db="EMBL/GenBank/DDBJ databases">
        <title>Draft genome sequence of Bacillus gaemokensis JCM 15801 (MCCC 1A00707).</title>
        <authorList>
            <person name="Lai Q."/>
            <person name="Liu Y."/>
            <person name="Shao Z."/>
        </authorList>
    </citation>
    <scope>NUCLEOTIDE SEQUENCE [LARGE SCALE GENOMIC DNA]</scope>
    <source>
        <strain evidence="2 3">JCM 15801</strain>
    </source>
</reference>
<protein>
    <submittedName>
        <fullName evidence="2">Uncharacterized protein</fullName>
    </submittedName>
</protein>
<feature type="transmembrane region" description="Helical" evidence="1">
    <location>
        <begin position="51"/>
        <end position="70"/>
    </location>
</feature>
<name>A0A073KQ99_9BACI</name>
<proteinExistence type="predicted"/>
<accession>A0A073KQ99</accession>
<dbReference type="AlphaFoldDB" id="A0A073KQ99"/>
<organism evidence="2 3">
    <name type="scientific">Bacillus gaemokensis</name>
    <dbReference type="NCBI Taxonomy" id="574375"/>
    <lineage>
        <taxon>Bacteria</taxon>
        <taxon>Bacillati</taxon>
        <taxon>Bacillota</taxon>
        <taxon>Bacilli</taxon>
        <taxon>Bacillales</taxon>
        <taxon>Bacillaceae</taxon>
        <taxon>Bacillus</taxon>
        <taxon>Bacillus cereus group</taxon>
    </lineage>
</organism>
<keyword evidence="1" id="KW-0472">Membrane</keyword>
<dbReference type="STRING" id="574375.AZF08_05335"/>
<gene>
    <name evidence="2" type="ORF">BAGA_25800</name>
</gene>
<dbReference type="EMBL" id="JOTM01000006">
    <property type="protein sequence ID" value="KEK24563.1"/>
    <property type="molecule type" value="Genomic_DNA"/>
</dbReference>
<keyword evidence="3" id="KW-1185">Reference proteome</keyword>
<evidence type="ECO:0000256" key="1">
    <source>
        <dbReference type="SAM" id="Phobius"/>
    </source>
</evidence>
<feature type="transmembrane region" description="Helical" evidence="1">
    <location>
        <begin position="20"/>
        <end position="39"/>
    </location>
</feature>
<keyword evidence="1" id="KW-1133">Transmembrane helix</keyword>
<sequence length="79" mass="9031">MEKIADIFEEAVDIMQKSLIYHRSMFCLSISFIIGIYIMMNRAGGPTKMDYVAQAIIGIIIIGDVFFLICEKKKKLSHK</sequence>
<comment type="caution">
    <text evidence="2">The sequence shown here is derived from an EMBL/GenBank/DDBJ whole genome shotgun (WGS) entry which is preliminary data.</text>
</comment>
<keyword evidence="1" id="KW-0812">Transmembrane</keyword>